<dbReference type="Pfam" id="PF00441">
    <property type="entry name" value="Acyl-CoA_dh_1"/>
    <property type="match status" value="1"/>
</dbReference>
<evidence type="ECO:0000256" key="1">
    <source>
        <dbReference type="ARBA" id="ARBA00001974"/>
    </source>
</evidence>
<dbReference type="GO" id="GO:0003995">
    <property type="term" value="F:acyl-CoA dehydrogenase activity"/>
    <property type="evidence" value="ECO:0007669"/>
    <property type="project" value="TreeGrafter"/>
</dbReference>
<dbReference type="EMBL" id="WJXZ01000004">
    <property type="protein sequence ID" value="MRS61133.1"/>
    <property type="molecule type" value="Genomic_DNA"/>
</dbReference>
<dbReference type="SUPFAM" id="SSF56645">
    <property type="entry name" value="Acyl-CoA dehydrogenase NM domain-like"/>
    <property type="match status" value="1"/>
</dbReference>
<dbReference type="Proteomes" id="UP000441754">
    <property type="component" value="Unassembled WGS sequence"/>
</dbReference>
<evidence type="ECO:0000256" key="6">
    <source>
        <dbReference type="ARBA" id="ARBA00023002"/>
    </source>
</evidence>
<reference evidence="11 12" key="1">
    <citation type="journal article" date="2018" name="Antonie Van Leeuwenhoek">
        <title>Larkinella terrae sp. nov., isolated from soil on Jeju Island, South Korea.</title>
        <authorList>
            <person name="Ten L.N."/>
            <person name="Jeon J."/>
            <person name="Park S.J."/>
            <person name="Park S."/>
            <person name="Lee S.Y."/>
            <person name="Kim M.K."/>
            <person name="Jung H.Y."/>
        </authorList>
    </citation>
    <scope>NUCLEOTIDE SEQUENCE [LARGE SCALE GENOMIC DNA]</scope>
    <source>
        <strain evidence="11 12">KCTC 52001</strain>
    </source>
</reference>
<protein>
    <submittedName>
        <fullName evidence="11">Acyl-CoA dehydrogenase</fullName>
    </submittedName>
</protein>
<dbReference type="InterPro" id="IPR037069">
    <property type="entry name" value="AcylCoA_DH/ox_N_sf"/>
</dbReference>
<comment type="subunit">
    <text evidence="3">Homodimer.</text>
</comment>
<dbReference type="OrthoDB" id="1489360at2"/>
<comment type="similarity">
    <text evidence="2 7">Belongs to the acyl-CoA dehydrogenase family.</text>
</comment>
<dbReference type="Pfam" id="PF02770">
    <property type="entry name" value="Acyl-CoA_dh_M"/>
    <property type="match status" value="1"/>
</dbReference>
<evidence type="ECO:0000256" key="3">
    <source>
        <dbReference type="ARBA" id="ARBA00011738"/>
    </source>
</evidence>
<keyword evidence="12" id="KW-1185">Reference proteome</keyword>
<keyword evidence="4 7" id="KW-0285">Flavoprotein</keyword>
<proteinExistence type="inferred from homology"/>
<dbReference type="InterPro" id="IPR050741">
    <property type="entry name" value="Acyl-CoA_dehydrogenase"/>
</dbReference>
<gene>
    <name evidence="11" type="ORF">GJJ30_07505</name>
</gene>
<dbReference type="Gene3D" id="2.40.110.10">
    <property type="entry name" value="Butyryl-CoA Dehydrogenase, subunit A, domain 2"/>
    <property type="match status" value="1"/>
</dbReference>
<evidence type="ECO:0000313" key="11">
    <source>
        <dbReference type="EMBL" id="MRS61133.1"/>
    </source>
</evidence>
<accession>A0A7K0EH28</accession>
<dbReference type="AlphaFoldDB" id="A0A7K0EH28"/>
<dbReference type="InterPro" id="IPR036250">
    <property type="entry name" value="AcylCo_DH-like_C"/>
</dbReference>
<evidence type="ECO:0000256" key="7">
    <source>
        <dbReference type="RuleBase" id="RU362125"/>
    </source>
</evidence>
<dbReference type="RefSeq" id="WP_154174541.1">
    <property type="nucleotide sequence ID" value="NZ_WJXZ01000004.1"/>
</dbReference>
<evidence type="ECO:0000256" key="2">
    <source>
        <dbReference type="ARBA" id="ARBA00009347"/>
    </source>
</evidence>
<evidence type="ECO:0000259" key="9">
    <source>
        <dbReference type="Pfam" id="PF02770"/>
    </source>
</evidence>
<evidence type="ECO:0000313" key="12">
    <source>
        <dbReference type="Proteomes" id="UP000441754"/>
    </source>
</evidence>
<dbReference type="PANTHER" id="PTHR48083:SF13">
    <property type="entry name" value="ACYL-COA DEHYDROGENASE FAMILY MEMBER 11"/>
    <property type="match status" value="1"/>
</dbReference>
<dbReference type="GO" id="GO:0005737">
    <property type="term" value="C:cytoplasm"/>
    <property type="evidence" value="ECO:0007669"/>
    <property type="project" value="TreeGrafter"/>
</dbReference>
<evidence type="ECO:0000259" key="8">
    <source>
        <dbReference type="Pfam" id="PF00441"/>
    </source>
</evidence>
<dbReference type="GO" id="GO:0033539">
    <property type="term" value="P:fatty acid beta-oxidation using acyl-CoA dehydrogenase"/>
    <property type="evidence" value="ECO:0007669"/>
    <property type="project" value="TreeGrafter"/>
</dbReference>
<dbReference type="InterPro" id="IPR013786">
    <property type="entry name" value="AcylCoA_DH/ox_N"/>
</dbReference>
<dbReference type="InterPro" id="IPR009075">
    <property type="entry name" value="AcylCo_DH/oxidase_C"/>
</dbReference>
<dbReference type="InterPro" id="IPR009100">
    <property type="entry name" value="AcylCoA_DH/oxidase_NM_dom_sf"/>
</dbReference>
<feature type="domain" description="Acyl-CoA oxidase/dehydrogenase middle" evidence="9">
    <location>
        <begin position="130"/>
        <end position="229"/>
    </location>
</feature>
<dbReference type="InterPro" id="IPR006091">
    <property type="entry name" value="Acyl-CoA_Oxase/DH_mid-dom"/>
</dbReference>
<dbReference type="InterPro" id="IPR046373">
    <property type="entry name" value="Acyl-CoA_Oxase/DH_mid-dom_sf"/>
</dbReference>
<evidence type="ECO:0000259" key="10">
    <source>
        <dbReference type="Pfam" id="PF02771"/>
    </source>
</evidence>
<feature type="domain" description="Acyl-CoA dehydrogenase/oxidase C-terminal" evidence="8">
    <location>
        <begin position="244"/>
        <end position="394"/>
    </location>
</feature>
<dbReference type="Gene3D" id="1.10.540.10">
    <property type="entry name" value="Acyl-CoA dehydrogenase/oxidase, N-terminal domain"/>
    <property type="match status" value="1"/>
</dbReference>
<dbReference type="PANTHER" id="PTHR48083">
    <property type="entry name" value="MEDIUM-CHAIN SPECIFIC ACYL-COA DEHYDROGENASE, MITOCHONDRIAL-RELATED"/>
    <property type="match status" value="1"/>
</dbReference>
<sequence>MEDLFATDRTRTLIPRIRDFIETELIPLETAESLTGPFSRVANMLDQKRKLVKKSGLWGLQFGSDEGGLGLSLCEFGQISEVLATSPFGHYTFNCQAPDIGNMELLHKHASDDLKEQFLEPLKTGQIRSCFSMTEPEFAGSNPTQLGTTAVREGNEYVINGHKWFTSSADGAAFAIVMAVTNPDAAPHRRASMILVPTDTPGFRLVRNISIMGDSGDHWGSHSEVFYDNVRVPVTNLIGGEGLGFTLAQERLGPGRIHHCMRWVGISERSFDLMCRRAATREIEPGIALGEKQFIQGFIAESRAEIDAARLMVLRTAHNIDRFGAASVRNEISAIKFFVANIMLKVVDRAIQTFGAMGITDDLLLAWYYRHERGARIYDGADEVHKSALARSILKHYGLDVKKKNG</sequence>
<feature type="domain" description="Acyl-CoA dehydrogenase/oxidase N-terminal" evidence="10">
    <location>
        <begin position="8"/>
        <end position="125"/>
    </location>
</feature>
<keyword evidence="5 7" id="KW-0274">FAD</keyword>
<dbReference type="Pfam" id="PF02771">
    <property type="entry name" value="Acyl-CoA_dh_N"/>
    <property type="match status" value="1"/>
</dbReference>
<comment type="caution">
    <text evidence="11">The sequence shown here is derived from an EMBL/GenBank/DDBJ whole genome shotgun (WGS) entry which is preliminary data.</text>
</comment>
<dbReference type="Gene3D" id="1.20.140.10">
    <property type="entry name" value="Butyryl-CoA Dehydrogenase, subunit A, domain 3"/>
    <property type="match status" value="1"/>
</dbReference>
<organism evidence="11 12">
    <name type="scientific">Larkinella terrae</name>
    <dbReference type="NCBI Taxonomy" id="2025311"/>
    <lineage>
        <taxon>Bacteria</taxon>
        <taxon>Pseudomonadati</taxon>
        <taxon>Bacteroidota</taxon>
        <taxon>Cytophagia</taxon>
        <taxon>Cytophagales</taxon>
        <taxon>Spirosomataceae</taxon>
        <taxon>Larkinella</taxon>
    </lineage>
</organism>
<dbReference type="GO" id="GO:0050660">
    <property type="term" value="F:flavin adenine dinucleotide binding"/>
    <property type="evidence" value="ECO:0007669"/>
    <property type="project" value="InterPro"/>
</dbReference>
<evidence type="ECO:0000256" key="4">
    <source>
        <dbReference type="ARBA" id="ARBA00022630"/>
    </source>
</evidence>
<keyword evidence="6 7" id="KW-0560">Oxidoreductase</keyword>
<dbReference type="FunFam" id="2.40.110.10:FF:000002">
    <property type="entry name" value="Acyl-CoA dehydrogenase fadE12"/>
    <property type="match status" value="1"/>
</dbReference>
<name>A0A7K0EH28_9BACT</name>
<comment type="cofactor">
    <cofactor evidence="1 7">
        <name>FAD</name>
        <dbReference type="ChEBI" id="CHEBI:57692"/>
    </cofactor>
</comment>
<evidence type="ECO:0000256" key="5">
    <source>
        <dbReference type="ARBA" id="ARBA00022827"/>
    </source>
</evidence>
<dbReference type="SUPFAM" id="SSF47203">
    <property type="entry name" value="Acyl-CoA dehydrogenase C-terminal domain-like"/>
    <property type="match status" value="1"/>
</dbReference>